<dbReference type="Pfam" id="PF01420">
    <property type="entry name" value="Methylase_S"/>
    <property type="match status" value="2"/>
</dbReference>
<dbReference type="CDD" id="cd17247">
    <property type="entry name" value="RMtype1_S_Eco2747I-TRD2-CR2_like"/>
    <property type="match status" value="1"/>
</dbReference>
<dbReference type="PANTHER" id="PTHR30408">
    <property type="entry name" value="TYPE-1 RESTRICTION ENZYME ECOKI SPECIFICITY PROTEIN"/>
    <property type="match status" value="1"/>
</dbReference>
<gene>
    <name evidence="5" type="ORF">FHS48_003211</name>
</gene>
<dbReference type="GO" id="GO:0009307">
    <property type="term" value="P:DNA restriction-modification system"/>
    <property type="evidence" value="ECO:0007669"/>
    <property type="project" value="UniProtKB-KW"/>
</dbReference>
<sequence>MSFPRYPAYKDSGIEWLGEVPEHWKVAGLKRKFSVVGGSTPKSDVSSYWEGDIVWVTPADLSGLNDFYITTSYRQITDAGLSSCGASMVPEGSIILSTRAPIGSIGISIAPLCTNQGCKALVPNKPVSSKFYAYLLKSVTYELNIQGKGTTFLELSGDALAAFNVPIPTTEEQSTIAAFLDRETGKIDALMAKQERLIDLLKEKRQAVISHAVTKGLDPSAPLKDSGIDWLGQVPEHWEVKPLKRISKIGNGATPLKDEPRYWENGTYPWLNSSVVNDESVRSSETFITETALAECSLPRVKPPAILVGITGEGRTRGMATTLLFEATINQHVAYIKPLDESLHVGYLRRFFDMAYDRLRFESDGGGSTKGAITCEQLCRTKTPLPPPNEQSAISAYLELKIDRFDTLITEAQRAIALLKEHRSALISAAVTGKIDVRGLAPAPEAAA</sequence>
<dbReference type="AlphaFoldDB" id="A0A7W9ZIR2"/>
<keyword evidence="2" id="KW-0680">Restriction system</keyword>
<comment type="similarity">
    <text evidence="1">Belongs to the type-I restriction system S methylase family.</text>
</comment>
<dbReference type="GO" id="GO:0009035">
    <property type="term" value="F:type I site-specific deoxyribonuclease activity"/>
    <property type="evidence" value="ECO:0007669"/>
    <property type="project" value="UniProtKB-EC"/>
</dbReference>
<dbReference type="Gene3D" id="3.90.220.20">
    <property type="entry name" value="DNA methylase specificity domains"/>
    <property type="match status" value="2"/>
</dbReference>
<evidence type="ECO:0000256" key="3">
    <source>
        <dbReference type="ARBA" id="ARBA00023125"/>
    </source>
</evidence>
<dbReference type="CDD" id="cd17279">
    <property type="entry name" value="RMtype1_S_BmuCF2ORF3362P_TRD1-CR1_like"/>
    <property type="match status" value="1"/>
</dbReference>
<dbReference type="Gene3D" id="1.10.287.1120">
    <property type="entry name" value="Bipartite methylase S protein"/>
    <property type="match status" value="1"/>
</dbReference>
<keyword evidence="3" id="KW-0238">DNA-binding</keyword>
<keyword evidence="6" id="KW-1185">Reference proteome</keyword>
<feature type="domain" description="Type I restriction modification DNA specificity" evidence="4">
    <location>
        <begin position="21"/>
        <end position="187"/>
    </location>
</feature>
<evidence type="ECO:0000313" key="6">
    <source>
        <dbReference type="Proteomes" id="UP000544872"/>
    </source>
</evidence>
<protein>
    <submittedName>
        <fullName evidence="5">Type I restriction enzyme S subunit</fullName>
        <ecNumber evidence="5">3.1.21.3</ecNumber>
    </submittedName>
</protein>
<evidence type="ECO:0000256" key="2">
    <source>
        <dbReference type="ARBA" id="ARBA00022747"/>
    </source>
</evidence>
<comment type="caution">
    <text evidence="5">The sequence shown here is derived from an EMBL/GenBank/DDBJ whole genome shotgun (WGS) entry which is preliminary data.</text>
</comment>
<dbReference type="Proteomes" id="UP000544872">
    <property type="component" value="Unassembled WGS sequence"/>
</dbReference>
<organism evidence="5 6">
    <name type="scientific">Novispirillum itersonii</name>
    <name type="common">Aquaspirillum itersonii</name>
    <dbReference type="NCBI Taxonomy" id="189"/>
    <lineage>
        <taxon>Bacteria</taxon>
        <taxon>Pseudomonadati</taxon>
        <taxon>Pseudomonadota</taxon>
        <taxon>Alphaproteobacteria</taxon>
        <taxon>Rhodospirillales</taxon>
        <taxon>Novispirillaceae</taxon>
        <taxon>Novispirillum</taxon>
    </lineage>
</organism>
<name>A0A7W9ZIR2_NOVIT</name>
<dbReference type="EMBL" id="JACIIX010000013">
    <property type="protein sequence ID" value="MBB6211768.1"/>
    <property type="molecule type" value="Genomic_DNA"/>
</dbReference>
<evidence type="ECO:0000313" key="5">
    <source>
        <dbReference type="EMBL" id="MBB6211768.1"/>
    </source>
</evidence>
<dbReference type="InterPro" id="IPR044946">
    <property type="entry name" value="Restrct_endonuc_typeI_TRD_sf"/>
</dbReference>
<proteinExistence type="inferred from homology"/>
<dbReference type="EC" id="3.1.21.3" evidence="5"/>
<keyword evidence="5" id="KW-0378">Hydrolase</keyword>
<dbReference type="RefSeq" id="WP_184264815.1">
    <property type="nucleotide sequence ID" value="NZ_JACIIX010000013.1"/>
</dbReference>
<dbReference type="SUPFAM" id="SSF116734">
    <property type="entry name" value="DNA methylase specificity domain"/>
    <property type="match status" value="2"/>
</dbReference>
<dbReference type="PANTHER" id="PTHR30408:SF12">
    <property type="entry name" value="TYPE I RESTRICTION ENZYME MJAVIII SPECIFICITY SUBUNIT"/>
    <property type="match status" value="1"/>
</dbReference>
<evidence type="ECO:0000256" key="1">
    <source>
        <dbReference type="ARBA" id="ARBA00010923"/>
    </source>
</evidence>
<dbReference type="InterPro" id="IPR000055">
    <property type="entry name" value="Restrct_endonuc_typeI_TRD"/>
</dbReference>
<accession>A0A7W9ZIR2</accession>
<dbReference type="GO" id="GO:0003677">
    <property type="term" value="F:DNA binding"/>
    <property type="evidence" value="ECO:0007669"/>
    <property type="project" value="UniProtKB-KW"/>
</dbReference>
<evidence type="ECO:0000259" key="4">
    <source>
        <dbReference type="Pfam" id="PF01420"/>
    </source>
</evidence>
<reference evidence="5 6" key="1">
    <citation type="submission" date="2020-08" db="EMBL/GenBank/DDBJ databases">
        <title>Genomic Encyclopedia of Type Strains, Phase IV (KMG-IV): sequencing the most valuable type-strain genomes for metagenomic binning, comparative biology and taxonomic classification.</title>
        <authorList>
            <person name="Goeker M."/>
        </authorList>
    </citation>
    <scope>NUCLEOTIDE SEQUENCE [LARGE SCALE GENOMIC DNA]</scope>
    <source>
        <strain evidence="5 6">DSM 11590</strain>
    </source>
</reference>
<dbReference type="InterPro" id="IPR052021">
    <property type="entry name" value="Type-I_RS_S_subunit"/>
</dbReference>
<feature type="domain" description="Type I restriction modification DNA specificity" evidence="4">
    <location>
        <begin position="235"/>
        <end position="406"/>
    </location>
</feature>